<proteinExistence type="predicted"/>
<reference evidence="1" key="1">
    <citation type="submission" date="2022-03" db="EMBL/GenBank/DDBJ databases">
        <authorList>
            <person name="Legras J.-L."/>
            <person name="Devillers H."/>
            <person name="Grondin C."/>
        </authorList>
    </citation>
    <scope>NUCLEOTIDE SEQUENCE</scope>
    <source>
        <strain evidence="1">CLIB 1423</strain>
    </source>
</reference>
<protein>
    <submittedName>
        <fullName evidence="1">Uncharacterized protein</fullName>
    </submittedName>
</protein>
<dbReference type="Proteomes" id="UP000837801">
    <property type="component" value="Unassembled WGS sequence"/>
</dbReference>
<accession>A0A9P0QK76</accession>
<organism evidence="1 2">
    <name type="scientific">[Candida] railenensis</name>
    <dbReference type="NCBI Taxonomy" id="45579"/>
    <lineage>
        <taxon>Eukaryota</taxon>
        <taxon>Fungi</taxon>
        <taxon>Dikarya</taxon>
        <taxon>Ascomycota</taxon>
        <taxon>Saccharomycotina</taxon>
        <taxon>Pichiomycetes</taxon>
        <taxon>Debaryomycetaceae</taxon>
        <taxon>Kurtzmaniella</taxon>
    </lineage>
</organism>
<dbReference type="AlphaFoldDB" id="A0A9P0QK76"/>
<sequence>MKAQYINAIHPDFDTSLQLDLSIPETIAPEVVEERHTKIIRLPTIKRKESETTYNEESERVSGNSLGVTINRKETTSFEFTSSSDPSSFDLNKPIRKKLRLRDNESEKPKKKLKLPQYSPPPFFSSFYQHVNDSWINGNYSTTPKYISKRPRVPKCKTNTNMATYVHRLYVYEQFMKLKGDSSDSSIN</sequence>
<dbReference type="EMBL" id="CAKXYY010000002">
    <property type="protein sequence ID" value="CAH2350637.1"/>
    <property type="molecule type" value="Genomic_DNA"/>
</dbReference>
<keyword evidence="2" id="KW-1185">Reference proteome</keyword>
<name>A0A9P0QK76_9ASCO</name>
<evidence type="ECO:0000313" key="1">
    <source>
        <dbReference type="EMBL" id="CAH2350637.1"/>
    </source>
</evidence>
<evidence type="ECO:0000313" key="2">
    <source>
        <dbReference type="Proteomes" id="UP000837801"/>
    </source>
</evidence>
<comment type="caution">
    <text evidence="1">The sequence shown here is derived from an EMBL/GenBank/DDBJ whole genome shotgun (WGS) entry which is preliminary data.</text>
</comment>
<gene>
    <name evidence="1" type="ORF">CLIB1423_02S01662</name>
</gene>